<evidence type="ECO:0000259" key="11">
    <source>
        <dbReference type="Pfam" id="PF03033"/>
    </source>
</evidence>
<dbReference type="SUPFAM" id="SSF53756">
    <property type="entry name" value="UDP-Glycosyltransferase/glycogen phosphorylase"/>
    <property type="match status" value="1"/>
</dbReference>
<keyword evidence="7 10" id="KW-0472">Membrane</keyword>
<name>A0A2S5A2B6_9SPHI</name>
<dbReference type="HAMAP" id="MF_00033">
    <property type="entry name" value="MurG"/>
    <property type="match status" value="1"/>
</dbReference>
<keyword evidence="5 10" id="KW-0133">Cell shape</keyword>
<reference evidence="13 14" key="1">
    <citation type="submission" date="2018-01" db="EMBL/GenBank/DDBJ databases">
        <authorList>
            <person name="Gaut B.S."/>
            <person name="Morton B.R."/>
            <person name="Clegg M.T."/>
            <person name="Duvall M.R."/>
        </authorList>
    </citation>
    <scope>NUCLEOTIDE SEQUENCE [LARGE SCALE GENOMIC DNA]</scope>
    <source>
        <strain evidence="13 14">HR-AV</strain>
    </source>
</reference>
<comment type="similarity">
    <text evidence="10">Belongs to the glycosyltransferase 28 family. MurG subfamily.</text>
</comment>
<dbReference type="Proteomes" id="UP000236893">
    <property type="component" value="Unassembled WGS sequence"/>
</dbReference>
<evidence type="ECO:0000256" key="6">
    <source>
        <dbReference type="ARBA" id="ARBA00022984"/>
    </source>
</evidence>
<keyword evidence="9 10" id="KW-0961">Cell wall biogenesis/degradation</keyword>
<keyword evidence="4 10" id="KW-0808">Transferase</keyword>
<feature type="binding site" evidence="10">
    <location>
        <position position="170"/>
    </location>
    <ligand>
        <name>UDP-N-acetyl-alpha-D-glucosamine</name>
        <dbReference type="ChEBI" id="CHEBI:57705"/>
    </ligand>
</feature>
<feature type="binding site" evidence="10">
    <location>
        <position position="202"/>
    </location>
    <ligand>
        <name>UDP-N-acetyl-alpha-D-glucosamine</name>
        <dbReference type="ChEBI" id="CHEBI:57705"/>
    </ligand>
</feature>
<dbReference type="GO" id="GO:0051301">
    <property type="term" value="P:cell division"/>
    <property type="evidence" value="ECO:0007669"/>
    <property type="project" value="UniProtKB-KW"/>
</dbReference>
<evidence type="ECO:0000256" key="4">
    <source>
        <dbReference type="ARBA" id="ARBA00022679"/>
    </source>
</evidence>
<keyword evidence="6 10" id="KW-0573">Peptidoglycan synthesis</keyword>
<evidence type="ECO:0000313" key="13">
    <source>
        <dbReference type="EMBL" id="POY36721.1"/>
    </source>
</evidence>
<evidence type="ECO:0000256" key="3">
    <source>
        <dbReference type="ARBA" id="ARBA00022676"/>
    </source>
</evidence>
<dbReference type="PANTHER" id="PTHR21015:SF22">
    <property type="entry name" value="GLYCOSYLTRANSFERASE"/>
    <property type="match status" value="1"/>
</dbReference>
<evidence type="ECO:0000256" key="10">
    <source>
        <dbReference type="HAMAP-Rule" id="MF_00033"/>
    </source>
</evidence>
<dbReference type="InterPro" id="IPR007235">
    <property type="entry name" value="Glyco_trans_28_C"/>
</dbReference>
<proteinExistence type="inferred from homology"/>
<keyword evidence="2 10" id="KW-0132">Cell division</keyword>
<keyword evidence="14" id="KW-1185">Reference proteome</keyword>
<evidence type="ECO:0000256" key="8">
    <source>
        <dbReference type="ARBA" id="ARBA00023306"/>
    </source>
</evidence>
<evidence type="ECO:0000259" key="12">
    <source>
        <dbReference type="Pfam" id="PF04101"/>
    </source>
</evidence>
<keyword evidence="8 10" id="KW-0131">Cell cycle</keyword>
<evidence type="ECO:0000256" key="9">
    <source>
        <dbReference type="ARBA" id="ARBA00023316"/>
    </source>
</evidence>
<feature type="binding site" evidence="10">
    <location>
        <begin position="15"/>
        <end position="17"/>
    </location>
    <ligand>
        <name>UDP-N-acetyl-alpha-D-glucosamine</name>
        <dbReference type="ChEBI" id="CHEBI:57705"/>
    </ligand>
</feature>
<feature type="binding site" evidence="10">
    <location>
        <position position="129"/>
    </location>
    <ligand>
        <name>UDP-N-acetyl-alpha-D-glucosamine</name>
        <dbReference type="ChEBI" id="CHEBI:57705"/>
    </ligand>
</feature>
<dbReference type="OrthoDB" id="9808936at2"/>
<dbReference type="GO" id="GO:0009252">
    <property type="term" value="P:peptidoglycan biosynthetic process"/>
    <property type="evidence" value="ECO:0007669"/>
    <property type="project" value="UniProtKB-UniRule"/>
</dbReference>
<evidence type="ECO:0000256" key="2">
    <source>
        <dbReference type="ARBA" id="ARBA00022618"/>
    </source>
</evidence>
<protein>
    <recommendedName>
        <fullName evidence="10">UDP-N-acetylglucosamine--N-acetylmuramyl-(pentapeptide) pyrophosphoryl-undecaprenol N-acetylglucosamine transferase</fullName>
        <ecNumber evidence="10">2.4.1.227</ecNumber>
    </recommendedName>
    <alternativeName>
        <fullName evidence="10">Undecaprenyl-PP-MurNAc-pentapeptide-UDPGlcNAc GlcNAc transferase</fullName>
    </alternativeName>
</protein>
<dbReference type="GO" id="GO:0051991">
    <property type="term" value="F:UDP-N-acetyl-D-glucosamine:N-acetylmuramoyl-L-alanyl-D-glutamyl-meso-2,6-diaminopimelyl-D-alanyl-D-alanine-diphosphoundecaprenol 4-beta-N-acetylglucosaminlytransferase activity"/>
    <property type="evidence" value="ECO:0007669"/>
    <property type="project" value="RHEA"/>
</dbReference>
<dbReference type="GO" id="GO:0005975">
    <property type="term" value="P:carbohydrate metabolic process"/>
    <property type="evidence" value="ECO:0007669"/>
    <property type="project" value="InterPro"/>
</dbReference>
<dbReference type="EC" id="2.4.1.227" evidence="10"/>
<keyword evidence="1 10" id="KW-1003">Cell membrane</keyword>
<dbReference type="GO" id="GO:0005886">
    <property type="term" value="C:plasma membrane"/>
    <property type="evidence" value="ECO:0007669"/>
    <property type="project" value="UniProtKB-SubCell"/>
</dbReference>
<dbReference type="Gene3D" id="3.40.50.2000">
    <property type="entry name" value="Glycogen Phosphorylase B"/>
    <property type="match status" value="2"/>
</dbReference>
<evidence type="ECO:0000256" key="1">
    <source>
        <dbReference type="ARBA" id="ARBA00022475"/>
    </source>
</evidence>
<sequence>MNNKQHKIVISGGGTGGHLFPALAIADALKRIEPTIDILFVGALGKIEMDRVPAAGYKIIGLDIRGLQRKLTIDNLMFPVRLIKSLAKSFSIVNEFKPDVAVGVGGYASGPLLYAASRKDVPTVLQEQNSYPGITNKLLAKRASKICVAYQGMEQFFPADKLMLTGNPVRQDILEIEGKKEEAADFFGLSAQKKTIFLTGGSLGARTLNESILNHLESFRNEEIQLIWQCGKFYYNTLKQQFKEAEFPNVKLMEFVSRVDLAYALADVIVARAGASTISELCLVKKPAVLVPSPNVAEDHQTKNAMALVSKQAAILVKDDVAKTELVDVAIRLINNEEKKQKLAANIATLGLKNSADVIAKEILKLVK</sequence>
<dbReference type="Pfam" id="PF04101">
    <property type="entry name" value="Glyco_tran_28_C"/>
    <property type="match status" value="1"/>
</dbReference>
<dbReference type="UniPathway" id="UPA00219"/>
<dbReference type="GO" id="GO:0008360">
    <property type="term" value="P:regulation of cell shape"/>
    <property type="evidence" value="ECO:0007669"/>
    <property type="project" value="UniProtKB-KW"/>
</dbReference>
<organism evidence="13 14">
    <name type="scientific">Solitalea longa</name>
    <dbReference type="NCBI Taxonomy" id="2079460"/>
    <lineage>
        <taxon>Bacteria</taxon>
        <taxon>Pseudomonadati</taxon>
        <taxon>Bacteroidota</taxon>
        <taxon>Sphingobacteriia</taxon>
        <taxon>Sphingobacteriales</taxon>
        <taxon>Sphingobacteriaceae</taxon>
        <taxon>Solitalea</taxon>
    </lineage>
</organism>
<feature type="domain" description="Glycosyl transferase family 28 C-terminal" evidence="12">
    <location>
        <begin position="195"/>
        <end position="350"/>
    </location>
</feature>
<comment type="caution">
    <text evidence="13">The sequence shown here is derived from an EMBL/GenBank/DDBJ whole genome shotgun (WGS) entry which is preliminary data.</text>
</comment>
<accession>A0A2S5A2B6</accession>
<dbReference type="InterPro" id="IPR004276">
    <property type="entry name" value="GlycoTrans_28_N"/>
</dbReference>
<evidence type="ECO:0000256" key="7">
    <source>
        <dbReference type="ARBA" id="ARBA00023136"/>
    </source>
</evidence>
<evidence type="ECO:0000256" key="5">
    <source>
        <dbReference type="ARBA" id="ARBA00022960"/>
    </source>
</evidence>
<evidence type="ECO:0000313" key="14">
    <source>
        <dbReference type="Proteomes" id="UP000236893"/>
    </source>
</evidence>
<dbReference type="Pfam" id="PF03033">
    <property type="entry name" value="Glyco_transf_28"/>
    <property type="match status" value="1"/>
</dbReference>
<comment type="subcellular location">
    <subcellularLocation>
        <location evidence="10">Cell membrane</location>
        <topology evidence="10">Peripheral membrane protein</topology>
        <orientation evidence="10">Cytoplasmic side</orientation>
    </subcellularLocation>
</comment>
<dbReference type="NCBIfam" id="TIGR01133">
    <property type="entry name" value="murG"/>
    <property type="match status" value="1"/>
</dbReference>
<dbReference type="EMBL" id="PQVF01000006">
    <property type="protein sequence ID" value="POY36721.1"/>
    <property type="molecule type" value="Genomic_DNA"/>
</dbReference>
<dbReference type="PANTHER" id="PTHR21015">
    <property type="entry name" value="UDP-N-ACETYLGLUCOSAMINE--N-ACETYLMURAMYL-(PENTAPEPTIDE) PYROPHOSPHORYL-UNDECAPRENOL N-ACETYLGLUCOSAMINE TRANSFERASE 1"/>
    <property type="match status" value="1"/>
</dbReference>
<dbReference type="GO" id="GO:0071555">
    <property type="term" value="P:cell wall organization"/>
    <property type="evidence" value="ECO:0007669"/>
    <property type="project" value="UniProtKB-KW"/>
</dbReference>
<dbReference type="AlphaFoldDB" id="A0A2S5A2B6"/>
<dbReference type="CDD" id="cd03785">
    <property type="entry name" value="GT28_MurG"/>
    <property type="match status" value="1"/>
</dbReference>
<dbReference type="RefSeq" id="WP_103789024.1">
    <property type="nucleotide sequence ID" value="NZ_PQVF01000006.1"/>
</dbReference>
<gene>
    <name evidence="10 13" type="primary">murG</name>
    <name evidence="13" type="ORF">C3K47_10200</name>
</gene>
<dbReference type="GO" id="GO:0050511">
    <property type="term" value="F:undecaprenyldiphospho-muramoylpentapeptide beta-N-acetylglucosaminyltransferase activity"/>
    <property type="evidence" value="ECO:0007669"/>
    <property type="project" value="UniProtKB-UniRule"/>
</dbReference>
<feature type="binding site" evidence="10">
    <location>
        <position position="301"/>
    </location>
    <ligand>
        <name>UDP-N-acetyl-alpha-D-glucosamine</name>
        <dbReference type="ChEBI" id="CHEBI:57705"/>
    </ligand>
</feature>
<comment type="pathway">
    <text evidence="10">Cell wall biogenesis; peptidoglycan biosynthesis.</text>
</comment>
<feature type="domain" description="Glycosyltransferase family 28 N-terminal" evidence="11">
    <location>
        <begin position="8"/>
        <end position="147"/>
    </location>
</feature>
<comment type="catalytic activity">
    <reaction evidence="10">
        <text>di-trans,octa-cis-undecaprenyl diphospho-N-acetyl-alpha-D-muramoyl-L-alanyl-D-glutamyl-meso-2,6-diaminopimeloyl-D-alanyl-D-alanine + UDP-N-acetyl-alpha-D-glucosamine = di-trans,octa-cis-undecaprenyl diphospho-[N-acetyl-alpha-D-glucosaminyl-(1-&gt;4)]-N-acetyl-alpha-D-muramoyl-L-alanyl-D-glutamyl-meso-2,6-diaminopimeloyl-D-alanyl-D-alanine + UDP + H(+)</text>
        <dbReference type="Rhea" id="RHEA:31227"/>
        <dbReference type="ChEBI" id="CHEBI:15378"/>
        <dbReference type="ChEBI" id="CHEBI:57705"/>
        <dbReference type="ChEBI" id="CHEBI:58223"/>
        <dbReference type="ChEBI" id="CHEBI:61387"/>
        <dbReference type="ChEBI" id="CHEBI:61388"/>
        <dbReference type="EC" id="2.4.1.227"/>
    </reaction>
</comment>
<comment type="function">
    <text evidence="10">Cell wall formation. Catalyzes the transfer of a GlcNAc subunit on undecaprenyl-pyrophosphoryl-MurNAc-pentapeptide (lipid intermediate I) to form undecaprenyl-pyrophosphoryl-MurNAc-(pentapeptide)GlcNAc (lipid intermediate II).</text>
</comment>
<dbReference type="InterPro" id="IPR006009">
    <property type="entry name" value="GlcNAc_MurG"/>
</dbReference>
<keyword evidence="3 10" id="KW-0328">Glycosyltransferase</keyword>
<comment type="caution">
    <text evidence="10">Lacks conserved residue(s) required for the propagation of feature annotation.</text>
</comment>